<evidence type="ECO:0000256" key="4">
    <source>
        <dbReference type="PROSITE-ProRule" id="PRU00723"/>
    </source>
</evidence>
<evidence type="ECO:0000256" key="1">
    <source>
        <dbReference type="ARBA" id="ARBA00022723"/>
    </source>
</evidence>
<evidence type="ECO:0000313" key="8">
    <source>
        <dbReference type="Proteomes" id="UP001642464"/>
    </source>
</evidence>
<dbReference type="SMART" id="SM00356">
    <property type="entry name" value="ZnF_C3H1"/>
    <property type="match status" value="1"/>
</dbReference>
<dbReference type="InterPro" id="IPR000571">
    <property type="entry name" value="Znf_CCCH"/>
</dbReference>
<protein>
    <submittedName>
        <fullName evidence="7">Deoxyribonuclease TATDN2</fullName>
    </submittedName>
</protein>
<feature type="compositionally biased region" description="Polar residues" evidence="5">
    <location>
        <begin position="108"/>
        <end position="117"/>
    </location>
</feature>
<name>A0ABP0RTA2_9DINO</name>
<dbReference type="EMBL" id="CAXAMM010042262">
    <property type="protein sequence ID" value="CAK9103875.1"/>
    <property type="molecule type" value="Genomic_DNA"/>
</dbReference>
<dbReference type="InterPro" id="IPR032466">
    <property type="entry name" value="Metal_Hydrolase"/>
</dbReference>
<feature type="region of interest" description="Disordered" evidence="5">
    <location>
        <begin position="108"/>
        <end position="165"/>
    </location>
</feature>
<reference evidence="7 8" key="1">
    <citation type="submission" date="2024-02" db="EMBL/GenBank/DDBJ databases">
        <authorList>
            <person name="Chen Y."/>
            <person name="Shah S."/>
            <person name="Dougan E. K."/>
            <person name="Thang M."/>
            <person name="Chan C."/>
        </authorList>
    </citation>
    <scope>NUCLEOTIDE SEQUENCE [LARGE SCALE GENOMIC DNA]</scope>
</reference>
<keyword evidence="8" id="KW-1185">Reference proteome</keyword>
<dbReference type="Gene3D" id="4.10.1000.10">
    <property type="entry name" value="Zinc finger, CCCH-type"/>
    <property type="match status" value="1"/>
</dbReference>
<dbReference type="PANTHER" id="PTHR46363:SF1">
    <property type="entry name" value="DEOXYRIBONUCLEASE TATDN2-RELATED"/>
    <property type="match status" value="1"/>
</dbReference>
<organism evidence="7 8">
    <name type="scientific">Durusdinium trenchii</name>
    <dbReference type="NCBI Taxonomy" id="1381693"/>
    <lineage>
        <taxon>Eukaryota</taxon>
        <taxon>Sar</taxon>
        <taxon>Alveolata</taxon>
        <taxon>Dinophyceae</taxon>
        <taxon>Suessiales</taxon>
        <taxon>Symbiodiniaceae</taxon>
        <taxon>Durusdinium</taxon>
    </lineage>
</organism>
<dbReference type="Pfam" id="PF01026">
    <property type="entry name" value="TatD_DNase"/>
    <property type="match status" value="1"/>
</dbReference>
<feature type="region of interest" description="Disordered" evidence="5">
    <location>
        <begin position="227"/>
        <end position="252"/>
    </location>
</feature>
<feature type="domain" description="C3H1-type" evidence="6">
    <location>
        <begin position="629"/>
        <end position="656"/>
    </location>
</feature>
<dbReference type="InterPro" id="IPR001130">
    <property type="entry name" value="TatD-like"/>
</dbReference>
<keyword evidence="3 4" id="KW-0862">Zinc</keyword>
<dbReference type="Proteomes" id="UP001642464">
    <property type="component" value="Unassembled WGS sequence"/>
</dbReference>
<keyword evidence="1 4" id="KW-0479">Metal-binding</keyword>
<evidence type="ECO:0000256" key="5">
    <source>
        <dbReference type="SAM" id="MobiDB-lite"/>
    </source>
</evidence>
<gene>
    <name evidence="7" type="ORF">SCF082_LOCUS48503</name>
</gene>
<comment type="caution">
    <text evidence="7">The sequence shown here is derived from an EMBL/GenBank/DDBJ whole genome shotgun (WGS) entry which is preliminary data.</text>
</comment>
<sequence>MGTELSDKGCCLLRKPQLDADPGCRSAAMAAARAAWQVAWKLEISAKATAIYQAMKKLSHGRFCPPLLVDEVVAFSVEVPKIIKDLDLWDDAEAWGFDPFLRSPTSQVEKNLQNAGSSGHVEHPQNEELDAEDPQEPHMTPSSQEAQPSSQEAPQDTFHADPDGAVDEKATDELMLAMRASRNDVPPLNMHGFELRRDAHILALEQDAALINAALRDFPQKARPQLKKAAPQREGVQYTEDAQGPEADLREEDDIDGPMIVRTEAGFGLRTDSDVGYPSYERVCFTAKAAARSETLGGQRCAEKTKPGEPTGVPTGEVMETHLKAWELRTSQSLELHPADHRGRDFEEPGDLPDALQSGRPTSLWGRVEASEASERQLQGPLPHRVYSRRPNLRPQCGCAELHDLEEEGEQRPTSRCLSWAVDGGVLKTLRDALVFGWGEGVAQVSASVTIWQRPGMWHAGGRVECRQCMAGDRCRTGRRITKAGGACVRIATRIATRVAVRTRGATGRLTELTEFKESEVENVSWRDWQAVGTHVMAKAVMNAAPGLWGQILSFVELRVTRPPKRGFRIFNGCACCDPAQQQDARTRMASPLYRRRHVEELQNLSYCDAHCHLDILLHNLKNGGKLWGGKEKLCKMWITGDCWYGRDCEYAHGEHELVPREVLSREHVEKYLLEVRTNPQHASLKWLVTNCCELDAIEDTKIIIECADQLGLNSVYCTLGCHPHDYRDFTEEAEKLLRNAIQAFGKRMVAVGECGLDYWKNFDESCDEQERARMLDVFARQVRMGVDYDLPVVVHARDADGDTLEVLKQFLPKEHKVYIHAYQGGLQMMNDALLEFPNCVFGVSSMVWCSEGAKATAIHCPLQRMVLETDAPYLASEPFDIPALAERVAELKGVTLEEVLRVTLEVSQNFYGLG</sequence>
<dbReference type="Gene3D" id="3.20.20.140">
    <property type="entry name" value="Metal-dependent hydrolases"/>
    <property type="match status" value="1"/>
</dbReference>
<feature type="region of interest" description="Disordered" evidence="5">
    <location>
        <begin position="340"/>
        <end position="387"/>
    </location>
</feature>
<evidence type="ECO:0000313" key="7">
    <source>
        <dbReference type="EMBL" id="CAK9103875.1"/>
    </source>
</evidence>
<dbReference type="InterPro" id="IPR036855">
    <property type="entry name" value="Znf_CCCH_sf"/>
</dbReference>
<keyword evidence="2 4" id="KW-0863">Zinc-finger</keyword>
<dbReference type="PROSITE" id="PS50103">
    <property type="entry name" value="ZF_C3H1"/>
    <property type="match status" value="1"/>
</dbReference>
<proteinExistence type="predicted"/>
<feature type="zinc finger region" description="C3H1-type" evidence="4">
    <location>
        <begin position="629"/>
        <end position="656"/>
    </location>
</feature>
<feature type="compositionally biased region" description="Low complexity" evidence="5">
    <location>
        <begin position="141"/>
        <end position="155"/>
    </location>
</feature>
<evidence type="ECO:0000259" key="6">
    <source>
        <dbReference type="PROSITE" id="PS50103"/>
    </source>
</evidence>
<accession>A0ABP0RTA2</accession>
<dbReference type="SUPFAM" id="SSF51556">
    <property type="entry name" value="Metallo-dependent hydrolases"/>
    <property type="match status" value="1"/>
</dbReference>
<dbReference type="SUPFAM" id="SSF90229">
    <property type="entry name" value="CCCH zinc finger"/>
    <property type="match status" value="1"/>
</dbReference>
<dbReference type="PANTHER" id="PTHR46363">
    <property type="entry name" value="DEOXYRIBONUCLEASE TATDN2-RELATED"/>
    <property type="match status" value="1"/>
</dbReference>
<dbReference type="CDD" id="cd01310">
    <property type="entry name" value="TatD_DNAse"/>
    <property type="match status" value="1"/>
</dbReference>
<evidence type="ECO:0000256" key="3">
    <source>
        <dbReference type="ARBA" id="ARBA00022833"/>
    </source>
</evidence>
<evidence type="ECO:0000256" key="2">
    <source>
        <dbReference type="ARBA" id="ARBA00022771"/>
    </source>
</evidence>